<proteinExistence type="predicted"/>
<feature type="transmembrane region" description="Helical" evidence="1">
    <location>
        <begin position="47"/>
        <end position="67"/>
    </location>
</feature>
<dbReference type="PIRSF" id="PIRSF026631">
    <property type="entry name" value="UCP026631"/>
    <property type="match status" value="1"/>
</dbReference>
<evidence type="ECO:0000259" key="2">
    <source>
        <dbReference type="Pfam" id="PF03703"/>
    </source>
</evidence>
<evidence type="ECO:0000313" key="4">
    <source>
        <dbReference type="Proteomes" id="UP000502248"/>
    </source>
</evidence>
<keyword evidence="1" id="KW-0812">Transmembrane</keyword>
<feature type="transmembrane region" description="Helical" evidence="1">
    <location>
        <begin position="243"/>
        <end position="270"/>
    </location>
</feature>
<name>A0A7Z2ZPA4_9BACL</name>
<keyword evidence="4" id="KW-1185">Reference proteome</keyword>
<accession>A0A7Z2ZPA4</accession>
<sequence length="500" mass="55475">MSEPVVRRQHPLYFLVIIAEWLKPLLVPIVVFVVINRRGNPDEWPPIVFYGIVAAFVVQFVAGYLSWRRFTYVRDDRQLLVRSGVLFRQVKAIHRNRVHSIQIQQPFIQRMLGISQVVVETAGGGGKPEVVIRAVSLEEAEAIQALARRDLEEIPVVEEDQSSASESIARTASRPIAMLAADETAPTSIQSIHVSSKTLTLAALTTTNIQLTLAFIAGIASFADDILGKSVYESLADTAMKSLNGPFAIVIWSGVALLLAWVLSIGLYVWKYAGFKLERNGDRITVSHGLLEKRQLTFSVAKVQAVLFVEGLLRKPLGRGEVRLLVVQSDKETSVMLHPYLKADELEGLLASLMPDVKPIAPTIVPEGKAWLAFVRWKAIVTGVAAAGLIYGFGFALAWPALLLLPLVAWWGYAQFRSEAAGTDGSHFVLRHRRLAVTTAWMRRKHIQALTMHASVIQRRKGRRDVRAAVMGGLKGTVLTARMLPVEDTERIGKWFSRRS</sequence>
<dbReference type="InterPro" id="IPR014529">
    <property type="entry name" value="UCP026631"/>
</dbReference>
<dbReference type="InterPro" id="IPR005182">
    <property type="entry name" value="YdbS-like_PH"/>
</dbReference>
<organism evidence="3 4">
    <name type="scientific">Cohnella herbarum</name>
    <dbReference type="NCBI Taxonomy" id="2728023"/>
    <lineage>
        <taxon>Bacteria</taxon>
        <taxon>Bacillati</taxon>
        <taxon>Bacillota</taxon>
        <taxon>Bacilli</taxon>
        <taxon>Bacillales</taxon>
        <taxon>Paenibacillaceae</taxon>
        <taxon>Cohnella</taxon>
    </lineage>
</organism>
<keyword evidence="1" id="KW-1133">Transmembrane helix</keyword>
<dbReference type="KEGG" id="cheb:HH215_31430"/>
<evidence type="ECO:0000313" key="3">
    <source>
        <dbReference type="EMBL" id="QJD87246.1"/>
    </source>
</evidence>
<reference evidence="3 4" key="1">
    <citation type="submission" date="2020-04" db="EMBL/GenBank/DDBJ databases">
        <title>Genome sequencing of novel species.</title>
        <authorList>
            <person name="Heo J."/>
            <person name="Kim S.-J."/>
            <person name="Kim J.-S."/>
            <person name="Hong S.-B."/>
            <person name="Kwon S.-W."/>
        </authorList>
    </citation>
    <scope>NUCLEOTIDE SEQUENCE [LARGE SCALE GENOMIC DNA]</scope>
    <source>
        <strain evidence="3 4">MFER-1</strain>
    </source>
</reference>
<feature type="transmembrane region" description="Helical" evidence="1">
    <location>
        <begin position="199"/>
        <end position="223"/>
    </location>
</feature>
<dbReference type="Pfam" id="PF03703">
    <property type="entry name" value="bPH_2"/>
    <property type="match status" value="3"/>
</dbReference>
<dbReference type="Proteomes" id="UP000502248">
    <property type="component" value="Chromosome"/>
</dbReference>
<feature type="transmembrane region" description="Helical" evidence="1">
    <location>
        <begin position="379"/>
        <end position="412"/>
    </location>
</feature>
<gene>
    <name evidence="3" type="ORF">HH215_31430</name>
</gene>
<protein>
    <submittedName>
        <fullName evidence="3">PH domain-containing protein</fullName>
    </submittedName>
</protein>
<feature type="domain" description="YdbS-like PH" evidence="2">
    <location>
        <begin position="272"/>
        <end position="348"/>
    </location>
</feature>
<evidence type="ECO:0000256" key="1">
    <source>
        <dbReference type="SAM" id="Phobius"/>
    </source>
</evidence>
<dbReference type="RefSeq" id="WP_169283491.1">
    <property type="nucleotide sequence ID" value="NZ_CP051680.1"/>
</dbReference>
<feature type="domain" description="YdbS-like PH" evidence="2">
    <location>
        <begin position="67"/>
        <end position="145"/>
    </location>
</feature>
<dbReference type="PANTHER" id="PTHR34473">
    <property type="entry name" value="UPF0699 TRANSMEMBRANE PROTEIN YDBS"/>
    <property type="match status" value="1"/>
</dbReference>
<dbReference type="EMBL" id="CP051680">
    <property type="protein sequence ID" value="QJD87246.1"/>
    <property type="molecule type" value="Genomic_DNA"/>
</dbReference>
<dbReference type="PANTHER" id="PTHR34473:SF2">
    <property type="entry name" value="UPF0699 TRANSMEMBRANE PROTEIN YDBT"/>
    <property type="match status" value="1"/>
</dbReference>
<dbReference type="AlphaFoldDB" id="A0A7Z2ZPA4"/>
<feature type="domain" description="YdbS-like PH" evidence="2">
    <location>
        <begin position="425"/>
        <end position="495"/>
    </location>
</feature>
<keyword evidence="1" id="KW-0472">Membrane</keyword>
<feature type="transmembrane region" description="Helical" evidence="1">
    <location>
        <begin position="12"/>
        <end position="35"/>
    </location>
</feature>